<dbReference type="Gene3D" id="2.120.10.30">
    <property type="entry name" value="TolB, C-terminal domain"/>
    <property type="match status" value="1"/>
</dbReference>
<accession>A0AAW9Q4T6</accession>
<dbReference type="InterPro" id="IPR005511">
    <property type="entry name" value="SMP-30"/>
</dbReference>
<comment type="caution">
    <text evidence="5">The sequence shown here is derived from an EMBL/GenBank/DDBJ whole genome shotgun (WGS) entry which is preliminary data.</text>
</comment>
<comment type="similarity">
    <text evidence="1">Belongs to the SMP-30/CGR1 family.</text>
</comment>
<dbReference type="RefSeq" id="WP_332287400.1">
    <property type="nucleotide sequence ID" value="NZ_JAZIBG010000006.1"/>
</dbReference>
<dbReference type="GO" id="GO:0019853">
    <property type="term" value="P:L-ascorbic acid biosynthetic process"/>
    <property type="evidence" value="ECO:0007669"/>
    <property type="project" value="TreeGrafter"/>
</dbReference>
<feature type="binding site" evidence="3">
    <location>
        <position position="119"/>
    </location>
    <ligand>
        <name>substrate</name>
    </ligand>
</feature>
<sequence>MTPISDIRDQVGESPVWSVAEQALWWVDIDGCALRRFDPASGEVRSWPTAQRTGCIALHGQGGLLAAMETGLFHVQPQADGTLASQPLATVPHARDGMRFNDGRTDRAGRFWAGTMVRDMSLASDAGALYRYDRRGLVKVLDGFITPNGLGFSPDNRTMYVSDSHPSVQKVWAFDLSEDGTPSNRREFIDMNAYPGRPDGAAVDAEGAYWICANDAGLVHRFLPDGRLDRSIEVPAAKPAMCAFGGPDLQTLFVTSIRPGTAPAGISAEAYALAGALFTQRTGTRGLPEATFQA</sequence>
<feature type="binding site" evidence="3">
    <location>
        <position position="148"/>
    </location>
    <ligand>
        <name>a divalent metal cation</name>
        <dbReference type="ChEBI" id="CHEBI:60240"/>
    </ligand>
</feature>
<feature type="binding site" evidence="3">
    <location>
        <position position="101"/>
    </location>
    <ligand>
        <name>substrate</name>
    </ligand>
</feature>
<evidence type="ECO:0000256" key="2">
    <source>
        <dbReference type="PIRSR" id="PIRSR605511-1"/>
    </source>
</evidence>
<name>A0AAW9Q4T6_9BURK</name>
<organism evidence="5 6">
    <name type="scientific">Aquincola agrisoli</name>
    <dbReference type="NCBI Taxonomy" id="3119538"/>
    <lineage>
        <taxon>Bacteria</taxon>
        <taxon>Pseudomonadati</taxon>
        <taxon>Pseudomonadota</taxon>
        <taxon>Betaproteobacteria</taxon>
        <taxon>Burkholderiales</taxon>
        <taxon>Sphaerotilaceae</taxon>
        <taxon>Aquincola</taxon>
    </lineage>
</organism>
<evidence type="ECO:0000256" key="3">
    <source>
        <dbReference type="PIRSR" id="PIRSR605511-2"/>
    </source>
</evidence>
<dbReference type="PRINTS" id="PR01790">
    <property type="entry name" value="SMP30FAMILY"/>
</dbReference>
<dbReference type="Pfam" id="PF08450">
    <property type="entry name" value="SGL"/>
    <property type="match status" value="1"/>
</dbReference>
<feature type="binding site" evidence="3">
    <location>
        <position position="13"/>
    </location>
    <ligand>
        <name>a divalent metal cation</name>
        <dbReference type="ChEBI" id="CHEBI:60240"/>
    </ligand>
</feature>
<dbReference type="SUPFAM" id="SSF63829">
    <property type="entry name" value="Calcium-dependent phosphotriesterase"/>
    <property type="match status" value="1"/>
</dbReference>
<keyword evidence="3" id="KW-0479">Metal-binding</keyword>
<evidence type="ECO:0000313" key="6">
    <source>
        <dbReference type="Proteomes" id="UP001336250"/>
    </source>
</evidence>
<dbReference type="PANTHER" id="PTHR10907">
    <property type="entry name" value="REGUCALCIN"/>
    <property type="match status" value="1"/>
</dbReference>
<dbReference type="InterPro" id="IPR013658">
    <property type="entry name" value="SGL"/>
</dbReference>
<dbReference type="GO" id="GO:0005509">
    <property type="term" value="F:calcium ion binding"/>
    <property type="evidence" value="ECO:0007669"/>
    <property type="project" value="TreeGrafter"/>
</dbReference>
<keyword evidence="5" id="KW-0378">Hydrolase</keyword>
<feature type="active site" description="Proton donor/acceptor" evidence="2">
    <location>
        <position position="199"/>
    </location>
</feature>
<evidence type="ECO:0000256" key="1">
    <source>
        <dbReference type="ARBA" id="ARBA00008853"/>
    </source>
</evidence>
<dbReference type="EMBL" id="JAZIBG010000006">
    <property type="protein sequence ID" value="MEF7612501.1"/>
    <property type="molecule type" value="Genomic_DNA"/>
</dbReference>
<dbReference type="PANTHER" id="PTHR10907:SF47">
    <property type="entry name" value="REGUCALCIN"/>
    <property type="match status" value="1"/>
</dbReference>
<feature type="domain" description="SMP-30/Gluconolactonase/LRE-like region" evidence="4">
    <location>
        <begin position="11"/>
        <end position="257"/>
    </location>
</feature>
<dbReference type="GO" id="GO:0004341">
    <property type="term" value="F:gluconolactonase activity"/>
    <property type="evidence" value="ECO:0007669"/>
    <property type="project" value="TreeGrafter"/>
</dbReference>
<reference evidence="5 6" key="1">
    <citation type="submission" date="2024-02" db="EMBL/GenBank/DDBJ databases">
        <title>Genome sequence of Aquincola sp. MAHUQ-54.</title>
        <authorList>
            <person name="Huq M.A."/>
        </authorList>
    </citation>
    <scope>NUCLEOTIDE SEQUENCE [LARGE SCALE GENOMIC DNA]</scope>
    <source>
        <strain evidence="5 6">MAHUQ-54</strain>
    </source>
</reference>
<dbReference type="AlphaFoldDB" id="A0AAW9Q4T6"/>
<evidence type="ECO:0000259" key="4">
    <source>
        <dbReference type="Pfam" id="PF08450"/>
    </source>
</evidence>
<feature type="binding site" evidence="3">
    <location>
        <position position="99"/>
    </location>
    <ligand>
        <name>substrate</name>
    </ligand>
</feature>
<feature type="binding site" evidence="3">
    <location>
        <position position="199"/>
    </location>
    <ligand>
        <name>a divalent metal cation</name>
        <dbReference type="ChEBI" id="CHEBI:60240"/>
    </ligand>
</feature>
<dbReference type="InterPro" id="IPR011042">
    <property type="entry name" value="6-blade_b-propeller_TolB-like"/>
</dbReference>
<evidence type="ECO:0000313" key="5">
    <source>
        <dbReference type="EMBL" id="MEF7612501.1"/>
    </source>
</evidence>
<dbReference type="EC" id="3.1.1.99" evidence="5"/>
<gene>
    <name evidence="5" type="ORF">V4F39_01175</name>
</gene>
<dbReference type="Proteomes" id="UP001336250">
    <property type="component" value="Unassembled WGS sequence"/>
</dbReference>
<keyword evidence="3" id="KW-0862">Zinc</keyword>
<keyword evidence="6" id="KW-1185">Reference proteome</keyword>
<comment type="cofactor">
    <cofactor evidence="3">
        <name>Zn(2+)</name>
        <dbReference type="ChEBI" id="CHEBI:29105"/>
    </cofactor>
    <text evidence="3">Binds 1 divalent metal cation per subunit.</text>
</comment>
<proteinExistence type="inferred from homology"/>
<protein>
    <submittedName>
        <fullName evidence="5">SMP-30/gluconolactonase/LRE family protein</fullName>
        <ecNumber evidence="5">3.1.1.99</ecNumber>
    </submittedName>
</protein>